<accession>A0AAX6MHS6</accession>
<reference evidence="1 2" key="1">
    <citation type="journal article" date="2024" name="Front Chem Biol">
        <title>Unveiling the potential of Daldinia eschscholtzii MFLUCC 19-0629 through bioactivity and bioinformatics studies for enhanced sustainable agriculture production.</title>
        <authorList>
            <person name="Brooks S."/>
            <person name="Weaver J.A."/>
            <person name="Klomchit A."/>
            <person name="Alharthi S.A."/>
            <person name="Onlamun T."/>
            <person name="Nurani R."/>
            <person name="Vong T.K."/>
            <person name="Alberti F."/>
            <person name="Greco C."/>
        </authorList>
    </citation>
    <scope>NUCLEOTIDE SEQUENCE [LARGE SCALE GENOMIC DNA]</scope>
    <source>
        <strain evidence="1">MFLUCC 19-0629</strain>
    </source>
</reference>
<evidence type="ECO:0000313" key="2">
    <source>
        <dbReference type="Proteomes" id="UP001369815"/>
    </source>
</evidence>
<comment type="caution">
    <text evidence="1">The sequence shown here is derived from an EMBL/GenBank/DDBJ whole genome shotgun (WGS) entry which is preliminary data.</text>
</comment>
<organism evidence="1 2">
    <name type="scientific">Daldinia eschscholtzii</name>
    <dbReference type="NCBI Taxonomy" id="292717"/>
    <lineage>
        <taxon>Eukaryota</taxon>
        <taxon>Fungi</taxon>
        <taxon>Dikarya</taxon>
        <taxon>Ascomycota</taxon>
        <taxon>Pezizomycotina</taxon>
        <taxon>Sordariomycetes</taxon>
        <taxon>Xylariomycetidae</taxon>
        <taxon>Xylariales</taxon>
        <taxon>Hypoxylaceae</taxon>
        <taxon>Daldinia</taxon>
    </lineage>
</organism>
<evidence type="ECO:0000313" key="1">
    <source>
        <dbReference type="EMBL" id="KAK6952165.1"/>
    </source>
</evidence>
<dbReference type="EMBL" id="JBANMG010000006">
    <property type="protein sequence ID" value="KAK6952165.1"/>
    <property type="molecule type" value="Genomic_DNA"/>
</dbReference>
<name>A0AAX6MHS6_9PEZI</name>
<sequence>MIHPTNQTIMQGDIFQLEQMTAVQAAAAHIEPSTVPEDTKIDPQVAIYNEDDLSHLLYVNHLHHNGHKDKVIVNHVYRDGYTTPLESGTQTPDSETNETPVLSDCESDFDEGVYLPSSLDPYYRTSPLRFEDGFEFPVFLGRQSEETSHAAAPVSELDSQTKQVRIAAQEESHVSNISGPLMSWWPASEELMEHEWIEEEVVERKTPKKASQRQQVSNIEGPLMSWWPLPVELLRHDWDDRFYE</sequence>
<dbReference type="AlphaFoldDB" id="A0AAX6MHS6"/>
<keyword evidence="2" id="KW-1185">Reference proteome</keyword>
<dbReference type="Proteomes" id="UP001369815">
    <property type="component" value="Unassembled WGS sequence"/>
</dbReference>
<gene>
    <name evidence="1" type="ORF">Daesc_006698</name>
</gene>
<proteinExistence type="predicted"/>
<protein>
    <submittedName>
        <fullName evidence="1">Uncharacterized protein</fullName>
    </submittedName>
</protein>